<dbReference type="Proteomes" id="UP000064029">
    <property type="component" value="Unassembled WGS sequence"/>
</dbReference>
<keyword evidence="1" id="KW-1133">Transmembrane helix</keyword>
<feature type="transmembrane region" description="Helical" evidence="1">
    <location>
        <begin position="69"/>
        <end position="90"/>
    </location>
</feature>
<proteinExistence type="predicted"/>
<feature type="transmembrane region" description="Helical" evidence="1">
    <location>
        <begin position="27"/>
        <end position="49"/>
    </location>
</feature>
<organism evidence="2 3">
    <name type="scientific">Burkholderia ubonensis</name>
    <dbReference type="NCBI Taxonomy" id="101571"/>
    <lineage>
        <taxon>Bacteria</taxon>
        <taxon>Pseudomonadati</taxon>
        <taxon>Pseudomonadota</taxon>
        <taxon>Betaproteobacteria</taxon>
        <taxon>Burkholderiales</taxon>
        <taxon>Burkholderiaceae</taxon>
        <taxon>Burkholderia</taxon>
        <taxon>Burkholderia cepacia complex</taxon>
    </lineage>
</organism>
<evidence type="ECO:0000313" key="2">
    <source>
        <dbReference type="EMBL" id="KVG61617.1"/>
    </source>
</evidence>
<evidence type="ECO:0008006" key="4">
    <source>
        <dbReference type="Google" id="ProtNLM"/>
    </source>
</evidence>
<evidence type="ECO:0000313" key="3">
    <source>
        <dbReference type="Proteomes" id="UP000064029"/>
    </source>
</evidence>
<comment type="caution">
    <text evidence="2">The sequence shown here is derived from an EMBL/GenBank/DDBJ whole genome shotgun (WGS) entry which is preliminary data.</text>
</comment>
<accession>A0A119HKM0</accession>
<evidence type="ECO:0000256" key="1">
    <source>
        <dbReference type="SAM" id="Phobius"/>
    </source>
</evidence>
<name>A0A119HKM0_9BURK</name>
<gene>
    <name evidence="2" type="ORF">WJ33_31030</name>
</gene>
<reference evidence="2 3" key="1">
    <citation type="submission" date="2015-11" db="EMBL/GenBank/DDBJ databases">
        <title>Expanding the genomic diversity of Burkholderia species for the development of highly accurate diagnostics.</title>
        <authorList>
            <person name="Sahl J."/>
            <person name="Keim P."/>
            <person name="Wagner D."/>
        </authorList>
    </citation>
    <scope>NUCLEOTIDE SEQUENCE [LARGE SCALE GENOMIC DNA]</scope>
    <source>
        <strain evidence="2 3">MSMB2036</strain>
    </source>
</reference>
<dbReference type="EMBL" id="LOXM01000185">
    <property type="protein sequence ID" value="KVG61617.1"/>
    <property type="molecule type" value="Genomic_DNA"/>
</dbReference>
<keyword evidence="1" id="KW-0472">Membrane</keyword>
<sequence length="200" mass="22512">MIDYAVSLISGEWLLSSVGLSNGGSVIVLRALFVALWVLLLVMPASLAVKDLLDPARGGTFDGNRLIQYMAHHLTAAAVVFGSVYTALYARFAAQWRYLADVYNKIKEAEVKYSTQPDAAERLAEWKAGFAEDAEELHLATKKIFAQVIRTWLVRPEVKNAFVRYTEGGESRYQKLMKNVLWAVRIDAENPYRRRRPSGD</sequence>
<keyword evidence="1" id="KW-0812">Transmembrane</keyword>
<dbReference type="AlphaFoldDB" id="A0A119HKM0"/>
<protein>
    <recommendedName>
        <fullName evidence="4">DUF4760 domain-containing protein</fullName>
    </recommendedName>
</protein>